<reference evidence="2" key="1">
    <citation type="submission" date="2022-07" db="EMBL/GenBank/DDBJ databases">
        <title>Phylogenomic reconstructions and comparative analyses of Kickxellomycotina fungi.</title>
        <authorList>
            <person name="Reynolds N.K."/>
            <person name="Stajich J.E."/>
            <person name="Barry K."/>
            <person name="Grigoriev I.V."/>
            <person name="Crous P."/>
            <person name="Smith M.E."/>
        </authorList>
    </citation>
    <scope>NUCLEOTIDE SEQUENCE</scope>
    <source>
        <strain evidence="2">NRRL 1566</strain>
    </source>
</reference>
<feature type="compositionally biased region" description="Polar residues" evidence="1">
    <location>
        <begin position="606"/>
        <end position="617"/>
    </location>
</feature>
<feature type="compositionally biased region" description="Low complexity" evidence="1">
    <location>
        <begin position="840"/>
        <end position="873"/>
    </location>
</feature>
<comment type="caution">
    <text evidence="2">The sequence shown here is derived from an EMBL/GenBank/DDBJ whole genome shotgun (WGS) entry which is preliminary data.</text>
</comment>
<feature type="compositionally biased region" description="Polar residues" evidence="1">
    <location>
        <begin position="903"/>
        <end position="914"/>
    </location>
</feature>
<feature type="region of interest" description="Disordered" evidence="1">
    <location>
        <begin position="232"/>
        <end position="268"/>
    </location>
</feature>
<evidence type="ECO:0000313" key="2">
    <source>
        <dbReference type="EMBL" id="KAJ2849354.1"/>
    </source>
</evidence>
<dbReference type="EMBL" id="JANBUW010000084">
    <property type="protein sequence ID" value="KAJ2849354.1"/>
    <property type="molecule type" value="Genomic_DNA"/>
</dbReference>
<keyword evidence="3" id="KW-1185">Reference proteome</keyword>
<feature type="region of interest" description="Disordered" evidence="1">
    <location>
        <begin position="500"/>
        <end position="589"/>
    </location>
</feature>
<feature type="region of interest" description="Disordered" evidence="1">
    <location>
        <begin position="606"/>
        <end position="639"/>
    </location>
</feature>
<feature type="compositionally biased region" description="Low complexity" evidence="1">
    <location>
        <begin position="549"/>
        <end position="560"/>
    </location>
</feature>
<proteinExistence type="predicted"/>
<evidence type="ECO:0000256" key="1">
    <source>
        <dbReference type="SAM" id="MobiDB-lite"/>
    </source>
</evidence>
<feature type="region of interest" description="Disordered" evidence="1">
    <location>
        <begin position="325"/>
        <end position="347"/>
    </location>
</feature>
<accession>A0A9W8LZ82</accession>
<organism evidence="2 3">
    <name type="scientific">Coemansia brasiliensis</name>
    <dbReference type="NCBI Taxonomy" id="2650707"/>
    <lineage>
        <taxon>Eukaryota</taxon>
        <taxon>Fungi</taxon>
        <taxon>Fungi incertae sedis</taxon>
        <taxon>Zoopagomycota</taxon>
        <taxon>Kickxellomycotina</taxon>
        <taxon>Kickxellomycetes</taxon>
        <taxon>Kickxellales</taxon>
        <taxon>Kickxellaceae</taxon>
        <taxon>Coemansia</taxon>
    </lineage>
</organism>
<feature type="compositionally biased region" description="Polar residues" evidence="1">
    <location>
        <begin position="685"/>
        <end position="716"/>
    </location>
</feature>
<evidence type="ECO:0000313" key="3">
    <source>
        <dbReference type="Proteomes" id="UP001139887"/>
    </source>
</evidence>
<feature type="region of interest" description="Disordered" evidence="1">
    <location>
        <begin position="660"/>
        <end position="824"/>
    </location>
</feature>
<feature type="compositionally biased region" description="Polar residues" evidence="1">
    <location>
        <begin position="880"/>
        <end position="895"/>
    </location>
</feature>
<feature type="compositionally biased region" description="Low complexity" evidence="1">
    <location>
        <begin position="808"/>
        <end position="822"/>
    </location>
</feature>
<dbReference type="AlphaFoldDB" id="A0A9W8LZ82"/>
<protein>
    <submittedName>
        <fullName evidence="2">Uncharacterized protein</fullName>
    </submittedName>
</protein>
<dbReference type="Proteomes" id="UP001139887">
    <property type="component" value="Unassembled WGS sequence"/>
</dbReference>
<name>A0A9W8LZ82_9FUNG</name>
<feature type="region of interest" description="Disordered" evidence="1">
    <location>
        <begin position="839"/>
        <end position="954"/>
    </location>
</feature>
<feature type="compositionally biased region" description="Polar residues" evidence="1">
    <location>
        <begin position="522"/>
        <end position="538"/>
    </location>
</feature>
<feature type="compositionally biased region" description="Polar residues" evidence="1">
    <location>
        <begin position="249"/>
        <end position="259"/>
    </location>
</feature>
<feature type="compositionally biased region" description="Low complexity" evidence="1">
    <location>
        <begin position="761"/>
        <end position="773"/>
    </location>
</feature>
<feature type="compositionally biased region" description="Polar residues" evidence="1">
    <location>
        <begin position="779"/>
        <end position="790"/>
    </location>
</feature>
<feature type="compositionally biased region" description="Low complexity" evidence="1">
    <location>
        <begin position="719"/>
        <end position="734"/>
    </location>
</feature>
<gene>
    <name evidence="2" type="ORF">IWW36_002691</name>
</gene>
<sequence>MDAQLESASALADKLPQPPIAVCQSAGSFASLAPNSSTRVLAPNGIKHNSSGFHKAPSGYRVPVAITTIAEVNEDAMHAQLLSPHIAPSESDDLAAERPPSALFQIDTVLPKSTQQLLTPPPKRHTRRNTFGGVWPVEDTQIDEQPSTSLLENEMPPSSPLFASVPQRDLVDYNQSMQQLRRTRRRTMESYSACDQAMLEDEMPPPSSPFFADIPANDLALYHQSMRRLRSARRNTPGAQRATWCSPPTDYSSGSTHRPATTLPRPSLTGMLNMWSQNTPWDSPSKQLGEAACLVPRSDSEDDEDWLLHQQPPQSPLFADYHSERATKRQRAHLSAPPPDCSALQSAISGASKSESYDRWFQVDVHSLFASPFESPSQPKVTVREVAIDQANASSLIVVDADDPDVLPALKRYLTLLSLKKNPAGVSSSRRPTSIRVPSQSKLPPEIIDFHTPALSFMVRSKSQLKEGLGPRDARVRAVDLEAMVEAYLPHVYAELNPLAPQRPARSSSMLTDPGSEMARSPSESSVATLADSASSAQPAYRQQPKRPSISSQSSDLRISAPLLRKASSAAKTPQLEDPAPIGRGLRPSLRPLRASVSVMNLRGNSSSAQLGLSQPALSERRRSTPRAVSQTHSSRPAFSAAIASASASAVLARRRSEASAAALPRRRSEAVPASPPSGGIFGSANRNQRPTRMSLSQVEQQHSAPSYAGGNSRSRLASPRLSMLSVSSSRSSMATTDTGSAEGSLLHRRRSVKSTGSYISSSSQLPGTSSTSRPRYPDSSQPVTPTGSLRNRKDMAPLTLMPMRRGNSNISSTTSSTTSSNKMVVPDYRYPVSANPRISGSFGSSSGVSASSRVSVSGSRPTRTSSSSVPSGNRMAGPRTSSAMPSLASAQNSNQHRRRGISTGSHQPTSQQPKLVPDYLRLPIPNNISPSRPQISGRRPDIRQVFAQDTDDQPKYLRRTTIAHNRQSLPANNERSAVRQRIGAKLSEFRSKLFSP</sequence>
<dbReference type="OrthoDB" id="5598095at2759"/>